<feature type="signal peptide" evidence="2">
    <location>
        <begin position="1"/>
        <end position="16"/>
    </location>
</feature>
<dbReference type="PANTHER" id="PTHR23257">
    <property type="entry name" value="SERINE-THREONINE PROTEIN KINASE"/>
    <property type="match status" value="1"/>
</dbReference>
<feature type="chain" id="PRO_5045437571" description="Protein kinase domain-containing protein" evidence="2">
    <location>
        <begin position="17"/>
        <end position="1648"/>
    </location>
</feature>
<accession>A0ABQ9XTN0</accession>
<dbReference type="InterPro" id="IPR011050">
    <property type="entry name" value="Pectin_lyase_fold/virulence"/>
</dbReference>
<evidence type="ECO:0000256" key="1">
    <source>
        <dbReference type="SAM" id="MobiDB-lite"/>
    </source>
</evidence>
<evidence type="ECO:0000313" key="5">
    <source>
        <dbReference type="Proteomes" id="UP001281761"/>
    </source>
</evidence>
<dbReference type="SUPFAM" id="SSF56112">
    <property type="entry name" value="Protein kinase-like (PK-like)"/>
    <property type="match status" value="1"/>
</dbReference>
<name>A0ABQ9XTN0_9EUKA</name>
<evidence type="ECO:0000256" key="2">
    <source>
        <dbReference type="SAM" id="SignalP"/>
    </source>
</evidence>
<feature type="domain" description="Protein kinase" evidence="3">
    <location>
        <begin position="1301"/>
        <end position="1592"/>
    </location>
</feature>
<evidence type="ECO:0000259" key="3">
    <source>
        <dbReference type="PROSITE" id="PS50011"/>
    </source>
</evidence>
<keyword evidence="5" id="KW-1185">Reference proteome</keyword>
<dbReference type="InterPro" id="IPR050167">
    <property type="entry name" value="Ser_Thr_protein_kinase"/>
</dbReference>
<gene>
    <name evidence="4" type="ORF">BLNAU_10169</name>
</gene>
<dbReference type="Pfam" id="PF07714">
    <property type="entry name" value="PK_Tyr_Ser-Thr"/>
    <property type="match status" value="1"/>
</dbReference>
<feature type="compositionally biased region" description="Polar residues" evidence="1">
    <location>
        <begin position="1459"/>
        <end position="1488"/>
    </location>
</feature>
<dbReference type="SUPFAM" id="SSF51126">
    <property type="entry name" value="Pectin lyase-like"/>
    <property type="match status" value="1"/>
</dbReference>
<dbReference type="EMBL" id="JARBJD010000073">
    <property type="protein sequence ID" value="KAK2954839.1"/>
    <property type="molecule type" value="Genomic_DNA"/>
</dbReference>
<dbReference type="InterPro" id="IPR000719">
    <property type="entry name" value="Prot_kinase_dom"/>
</dbReference>
<comment type="caution">
    <text evidence="4">The sequence shown here is derived from an EMBL/GenBank/DDBJ whole genome shotgun (WGS) entry which is preliminary data.</text>
</comment>
<dbReference type="InterPro" id="IPR001245">
    <property type="entry name" value="Ser-Thr/Tyr_kinase_cat_dom"/>
</dbReference>
<proteinExistence type="predicted"/>
<sequence>MSSFLVIITVFLSTQSQFTNSPNSLLSLLSANNERRKDAVFHKSNILRLAEDVVISSSIQIRSEEIMLIGNSSKLIFQRDNQPSSEQSSWSPNEASTKVEKKNTPKVGCDGLSATSFMFEVVNSTLSMSDVHAVMISERNGICSIAGSTVRFSSSSITSNGDLSPFMITTSENEGPTFGSTIILADVAHHSMSGHVAPFVGVTQPQHPLVSPHAVKRGDSETSQAEWITIVGTGLWLNSQNLIGGTGPLFSFGVSEQGSSLGASACGLRTESSLVGSTLVNMTSSSRMSLDHQLFGSEVRQLVVGRCVAESTNHDSGTGMMSPHLGGNVMCLNTSFSSCIRTGNNDTDFQNKNFTQTDLGRYALDSTSEITSVTFTICTFKDMTVTGYDSSGSAIFLSDSSSSLSINTCFFHNCTCMRIDDTGGAIRFNCVTSRKRPFTLTHSSFSNCSAGDKGGSLYLFNPSSISIDHCFFDNSTALADGAALLDSEVVTVSNTAFVNCSSEWRGGAITFVDTPTLSLTFYVTVTIDNNEATVVVETEEEISGTMSILLDGSNVPRLVHVVFGDSKTASQLGTAVVTSGENGILHNAPYTHRASTLAHVPPPTVRIVESELKDWNTTEIVVKGVSFGEGNYWMEVEKEGKTWNITLSRSNPATLTGTAPLYPSTATGRLEWETEYNVTKVMWLTEDGQTEEEVNLSDAITFTTPIESPRIEKVANRILNAARTELVVSLEGRKLQANLGFLSLSAESGSWTSIGGIEEDDDTHCTVRFLTGDAENTTHIKFGKEYTLMTVSTDENNFVVNDGIKITVPSPPKITKMEFSFSNALHTGCFVVLTGTNLFVGNSLKITLNDSLSFIATITSETEARSAELQIGWPTTLQHNSKYQLTLIEAMNEADGSTLFDTSISNTTGSLPDDIVIFVDSDSTSESSLFCGDRVRPCTSIEDGWKIVEGVEITTFSISILHTTTQTEQVKILSQHEVVIESGPSTKPELFVSPSLSLSKLDGEGMVDVCGGRLWIHQVDIALSDSAWLIFIRMVGGDLTIELCSLVGPKGTPTINNIESSTDLCEWGTGVLNLVNSTTTITSTQLTHLSLGAINMKGGNLTIRSSSFDSNNPHSSSFPSLRHNIRCSEEGEIEIGSLNGGDGMETPSAWISASDCSLTAKEAISRSPFFIPTLSSSSTSKLNKKEKAFIVTIEGTTLIPCSLILEVFEKKKDGTDGERKPFPLTEDSTTSFNDTSMIVSLALSSLSLLDDSLEWRARECVGEKIASSEGEHEVVASSRDLSLRLVCVCDCVIVCCRRRRLQKNEQKETEMTDSVPLAMEDEKVEIVTDNRIGVNSVQPFSSSESNKVTEKKEKLEQSDDEIGFQNVEEVLVCSGDLKKTAIVSKNRTLFNALHSEKKWDVRVRQAQQQLVSGLKGVLKKDREAAILRALTAHNILFDSNENVCLKLNLDVAPHMPLSAYTQNPTEGNQAQQEQEPTVETNESKQNGPQLAEPVNEGVRWFAPEVISNKSNVNSVHGAVFSLGLILWEMETGCVPFAEHDAVNASRQIVTGVQPKLDLVSNKEMRELISQCLCLEPVDRPDLDTIESTLAFIPTDNSTPIPSTRHNFLLDEDNTPAGSLIILFESSSTHLHDTLSSFVTAHKCLSSTS</sequence>
<dbReference type="Gene3D" id="1.10.510.10">
    <property type="entry name" value="Transferase(Phosphotransferase) domain 1"/>
    <property type="match status" value="1"/>
</dbReference>
<organism evidence="4 5">
    <name type="scientific">Blattamonas nauphoetae</name>
    <dbReference type="NCBI Taxonomy" id="2049346"/>
    <lineage>
        <taxon>Eukaryota</taxon>
        <taxon>Metamonada</taxon>
        <taxon>Preaxostyla</taxon>
        <taxon>Oxymonadida</taxon>
        <taxon>Blattamonas</taxon>
    </lineage>
</organism>
<dbReference type="PROSITE" id="PS50011">
    <property type="entry name" value="PROTEIN_KINASE_DOM"/>
    <property type="match status" value="1"/>
</dbReference>
<evidence type="ECO:0000313" key="4">
    <source>
        <dbReference type="EMBL" id="KAK2954839.1"/>
    </source>
</evidence>
<feature type="region of interest" description="Disordered" evidence="1">
    <location>
        <begin position="81"/>
        <end position="103"/>
    </location>
</feature>
<keyword evidence="2" id="KW-0732">Signal</keyword>
<reference evidence="4 5" key="1">
    <citation type="journal article" date="2022" name="bioRxiv">
        <title>Genomics of Preaxostyla Flagellates Illuminates Evolutionary Transitions and the Path Towards Mitochondrial Loss.</title>
        <authorList>
            <person name="Novak L.V.F."/>
            <person name="Treitli S.C."/>
            <person name="Pyrih J."/>
            <person name="Halakuc P."/>
            <person name="Pipaliya S.V."/>
            <person name="Vacek V."/>
            <person name="Brzon O."/>
            <person name="Soukal P."/>
            <person name="Eme L."/>
            <person name="Dacks J.B."/>
            <person name="Karnkowska A."/>
            <person name="Elias M."/>
            <person name="Hampl V."/>
        </authorList>
    </citation>
    <scope>NUCLEOTIDE SEQUENCE [LARGE SCALE GENOMIC DNA]</scope>
    <source>
        <strain evidence="4">NAU3</strain>
        <tissue evidence="4">Gut</tissue>
    </source>
</reference>
<protein>
    <recommendedName>
        <fullName evidence="3">Protein kinase domain-containing protein</fullName>
    </recommendedName>
</protein>
<dbReference type="Proteomes" id="UP001281761">
    <property type="component" value="Unassembled WGS sequence"/>
</dbReference>
<dbReference type="InterPro" id="IPR011009">
    <property type="entry name" value="Kinase-like_dom_sf"/>
</dbReference>
<feature type="compositionally biased region" description="Polar residues" evidence="1">
    <location>
        <begin position="81"/>
        <end position="96"/>
    </location>
</feature>
<feature type="region of interest" description="Disordered" evidence="1">
    <location>
        <begin position="1458"/>
        <end position="1491"/>
    </location>
</feature>